<feature type="transmembrane region" description="Helical" evidence="1">
    <location>
        <begin position="231"/>
        <end position="249"/>
    </location>
</feature>
<protein>
    <submittedName>
        <fullName evidence="2">Uncharacterized protein</fullName>
    </submittedName>
</protein>
<sequence length="408" mass="42492">MLIFLGWSQLRPIARVIASLILVVSGLALLLNPDVLVSAVRSMAGITGLILSVMLLSAVLSTSKDLSVISRSLFRGRSGPRYLGLSLGTGLLAIPLNFGSVGLVAPMIGKQIENAGDDAATRNAARAVIRGFGASPIGSPLSIAVVLTVTLLPGLASWELLVWTIPFALFYLVVGVWFREQESGGVTLLDGAVEAASIYDSAFWPWVRFAGLALFISLQAFALNTWAGLKYSQAVSLSCLTVVVLYLFAKRLATGSVALPSMANVANELAIMGGASFLGGALTATALNSLGGDFALPGWAYSVVAFCVPWLFYVGGAVGINPIITATVFGGVLGSVWPEPALPGLGIAMVTGWGITIAGTPYSANAMLLERFTGYAARLAAYGWNLQYSFLFLGLSGCLSAMVVLVSS</sequence>
<feature type="transmembrane region" description="Helical" evidence="1">
    <location>
        <begin position="82"/>
        <end position="108"/>
    </location>
</feature>
<feature type="transmembrane region" description="Helical" evidence="1">
    <location>
        <begin position="43"/>
        <end position="61"/>
    </location>
</feature>
<dbReference type="RefSeq" id="WP_304097029.1">
    <property type="nucleotide sequence ID" value="NZ_DRGY01000002.1"/>
</dbReference>
<dbReference type="EMBL" id="DRGY01000002">
    <property type="protein sequence ID" value="HEA50735.1"/>
    <property type="molecule type" value="Genomic_DNA"/>
</dbReference>
<gene>
    <name evidence="2" type="ORF">ENI00_00140</name>
</gene>
<name>A0A831R0Q6_9GAMM</name>
<evidence type="ECO:0000256" key="1">
    <source>
        <dbReference type="SAM" id="Phobius"/>
    </source>
</evidence>
<accession>A0A831R0Q6</accession>
<proteinExistence type="predicted"/>
<reference evidence="2" key="1">
    <citation type="journal article" date="2020" name="mSystems">
        <title>Genome- and Community-Level Interaction Insights into Carbon Utilization and Element Cycling Functions of Hydrothermarchaeota in Hydrothermal Sediment.</title>
        <authorList>
            <person name="Zhou Z."/>
            <person name="Liu Y."/>
            <person name="Xu W."/>
            <person name="Pan J."/>
            <person name="Luo Z.H."/>
            <person name="Li M."/>
        </authorList>
    </citation>
    <scope>NUCLEOTIDE SEQUENCE [LARGE SCALE GENOMIC DNA]</scope>
    <source>
        <strain evidence="2">HyVt-357</strain>
    </source>
</reference>
<feature type="transmembrane region" description="Helical" evidence="1">
    <location>
        <begin position="12"/>
        <end position="31"/>
    </location>
</feature>
<comment type="caution">
    <text evidence="2">The sequence shown here is derived from an EMBL/GenBank/DDBJ whole genome shotgun (WGS) entry which is preliminary data.</text>
</comment>
<feature type="transmembrane region" description="Helical" evidence="1">
    <location>
        <begin position="160"/>
        <end position="178"/>
    </location>
</feature>
<dbReference type="Proteomes" id="UP000885748">
    <property type="component" value="Unassembled WGS sequence"/>
</dbReference>
<feature type="transmembrane region" description="Helical" evidence="1">
    <location>
        <begin position="269"/>
        <end position="287"/>
    </location>
</feature>
<evidence type="ECO:0000313" key="2">
    <source>
        <dbReference type="EMBL" id="HEA50735.1"/>
    </source>
</evidence>
<feature type="transmembrane region" description="Helical" evidence="1">
    <location>
        <begin position="206"/>
        <end position="224"/>
    </location>
</feature>
<keyword evidence="1" id="KW-1133">Transmembrane helix</keyword>
<dbReference type="AlphaFoldDB" id="A0A831R0Q6"/>
<keyword evidence="1" id="KW-0812">Transmembrane</keyword>
<feature type="transmembrane region" description="Helical" evidence="1">
    <location>
        <begin position="344"/>
        <end position="364"/>
    </location>
</feature>
<keyword evidence="1" id="KW-0472">Membrane</keyword>
<feature type="transmembrane region" description="Helical" evidence="1">
    <location>
        <begin position="128"/>
        <end position="153"/>
    </location>
</feature>
<feature type="transmembrane region" description="Helical" evidence="1">
    <location>
        <begin position="384"/>
        <end position="406"/>
    </location>
</feature>
<organism evidence="2">
    <name type="scientific">Marinobacter antarcticus</name>
    <dbReference type="NCBI Taxonomy" id="564117"/>
    <lineage>
        <taxon>Bacteria</taxon>
        <taxon>Pseudomonadati</taxon>
        <taxon>Pseudomonadota</taxon>
        <taxon>Gammaproteobacteria</taxon>
        <taxon>Pseudomonadales</taxon>
        <taxon>Marinobacteraceae</taxon>
        <taxon>Marinobacter</taxon>
    </lineage>
</organism>